<dbReference type="EMBL" id="LT963408">
    <property type="protein sequence ID" value="SOS33188.1"/>
    <property type="molecule type" value="Genomic_DNA"/>
</dbReference>
<dbReference type="AlphaFoldDB" id="A0A2K4WBE6"/>
<dbReference type="Proteomes" id="UP000238093">
    <property type="component" value="Chromosome I"/>
</dbReference>
<protein>
    <submittedName>
        <fullName evidence="1">Uncharacterized protein</fullName>
    </submittedName>
</protein>
<gene>
    <name evidence="1" type="ORF">CFBP6411_01828</name>
</gene>
<proteinExistence type="predicted"/>
<evidence type="ECO:0000313" key="1">
    <source>
        <dbReference type="EMBL" id="SOS33188.1"/>
    </source>
</evidence>
<sequence length="36" mass="4039">MNLADVMSVLLLAVRIRDRRSRQGLGEERGQEVAAQ</sequence>
<evidence type="ECO:0000313" key="2">
    <source>
        <dbReference type="Proteomes" id="UP000238093"/>
    </source>
</evidence>
<accession>A0A2K4WBE6</accession>
<name>A0A2K4WBE6_9PSED</name>
<reference evidence="1 2" key="1">
    <citation type="submission" date="2017-11" db="EMBL/GenBank/DDBJ databases">
        <authorList>
            <person name="Han C.G."/>
        </authorList>
    </citation>
    <scope>NUCLEOTIDE SEQUENCE [LARGE SCALE GENOMIC DNA]</scope>
    <source>
        <strain evidence="1">CFBP6411</strain>
    </source>
</reference>
<organism evidence="1 2">
    <name type="scientific">Pseudomonas syringae group genomosp. 3</name>
    <dbReference type="NCBI Taxonomy" id="251701"/>
    <lineage>
        <taxon>Bacteria</taxon>
        <taxon>Pseudomonadati</taxon>
        <taxon>Pseudomonadota</taxon>
        <taxon>Gammaproteobacteria</taxon>
        <taxon>Pseudomonadales</taxon>
        <taxon>Pseudomonadaceae</taxon>
        <taxon>Pseudomonas</taxon>
    </lineage>
</organism>